<evidence type="ECO:0000256" key="8">
    <source>
        <dbReference type="ARBA" id="ARBA00023306"/>
    </source>
</evidence>
<comment type="subcellular location">
    <subcellularLocation>
        <location evidence="1 9">Cytoplasm</location>
    </subcellularLocation>
</comment>
<protein>
    <recommendedName>
        <fullName evidence="9">Tyrosine recombinase XerC</fullName>
    </recommendedName>
</protein>
<keyword evidence="6 9" id="KW-0238">DNA-binding</keyword>
<evidence type="ECO:0000259" key="10">
    <source>
        <dbReference type="PROSITE" id="PS51898"/>
    </source>
</evidence>
<feature type="active site" evidence="9">
    <location>
        <position position="248"/>
    </location>
</feature>
<keyword evidence="8 9" id="KW-0131">Cell cycle</keyword>
<evidence type="ECO:0000313" key="12">
    <source>
        <dbReference type="EMBL" id="AFM13119.1"/>
    </source>
</evidence>
<comment type="function">
    <text evidence="9">Site-specific tyrosine recombinase, which acts by catalyzing the cutting and rejoining of the recombining DNA molecules. The XerC-XerD complex is essential to convert dimers of the bacterial chromosome into monomers to permit their segregation at cell division. It also contributes to the segregational stability of plasmids.</text>
</comment>
<dbReference type="PATRIC" id="fig|869212.3.peg.2493"/>
<evidence type="ECO:0000256" key="6">
    <source>
        <dbReference type="ARBA" id="ARBA00023125"/>
    </source>
</evidence>
<dbReference type="InterPro" id="IPR004107">
    <property type="entry name" value="Integrase_SAM-like_N"/>
</dbReference>
<proteinExistence type="inferred from homology"/>
<dbReference type="GO" id="GO:0003677">
    <property type="term" value="F:DNA binding"/>
    <property type="evidence" value="ECO:0007669"/>
    <property type="project" value="UniProtKB-UniRule"/>
</dbReference>
<dbReference type="Gene3D" id="1.10.150.130">
    <property type="match status" value="1"/>
</dbReference>
<dbReference type="InterPro" id="IPR050090">
    <property type="entry name" value="Tyrosine_recombinase_XerCD"/>
</dbReference>
<dbReference type="InterPro" id="IPR044068">
    <property type="entry name" value="CB"/>
</dbReference>
<sequence length="301" mass="34177">MREWAGDFAEFLESEQNASPNTRAAYARDLGQWFSFLETEGIQNDEITGEDVYAFIGSLKNREQALERRTQARKLSAIKSFFRFLERRKLTEKNPARSLKAARYKRLLPRPLRPLELEALLDDGISDTFTALRDKALWETIYSSGMRVSEALSLDMGRFSVEFVPEELTVMGKGSKARVVYLGKAAREALSEYLPVRADQLYRQAKNTPALFINAKGTPLTRRGAHYLIKKRVNALGLDARVSPHSLRHSFATDLLNAGADIRHVQEMLGHASVSTTQNYTQVAKERLFDVYRKAHPHGRS</sequence>
<dbReference type="Proteomes" id="UP000006048">
    <property type="component" value="Chromosome"/>
</dbReference>
<dbReference type="SUPFAM" id="SSF56349">
    <property type="entry name" value="DNA breaking-rejoining enzymes"/>
    <property type="match status" value="1"/>
</dbReference>
<evidence type="ECO:0000256" key="4">
    <source>
        <dbReference type="ARBA" id="ARBA00022829"/>
    </source>
</evidence>
<dbReference type="OrthoDB" id="9801717at2"/>
<name>I4B762_TURPD</name>
<feature type="active site" evidence="9">
    <location>
        <position position="271"/>
    </location>
</feature>
<feature type="active site" evidence="9">
    <location>
        <position position="147"/>
    </location>
</feature>
<evidence type="ECO:0000313" key="13">
    <source>
        <dbReference type="Proteomes" id="UP000006048"/>
    </source>
</evidence>
<reference evidence="12 13" key="1">
    <citation type="submission" date="2012-06" db="EMBL/GenBank/DDBJ databases">
        <title>The complete chromosome of genome of Turneriella parva DSM 21527.</title>
        <authorList>
            <consortium name="US DOE Joint Genome Institute (JGI-PGF)"/>
            <person name="Lucas S."/>
            <person name="Han J."/>
            <person name="Lapidus A."/>
            <person name="Bruce D."/>
            <person name="Goodwin L."/>
            <person name="Pitluck S."/>
            <person name="Peters L."/>
            <person name="Kyrpides N."/>
            <person name="Mavromatis K."/>
            <person name="Ivanova N."/>
            <person name="Mikhailova N."/>
            <person name="Chertkov O."/>
            <person name="Detter J.C."/>
            <person name="Tapia R."/>
            <person name="Han C."/>
            <person name="Land M."/>
            <person name="Hauser L."/>
            <person name="Markowitz V."/>
            <person name="Cheng J.-F."/>
            <person name="Hugenholtz P."/>
            <person name="Woyke T."/>
            <person name="Wu D."/>
            <person name="Gronow S."/>
            <person name="Wellnitz S."/>
            <person name="Brambilla E."/>
            <person name="Klenk H.-P."/>
            <person name="Eisen J.A."/>
        </authorList>
    </citation>
    <scope>NUCLEOTIDE SEQUENCE [LARGE SCALE GENOMIC DNA]</scope>
    <source>
        <strain evidence="13">ATCC BAA-1111 / DSM 21527 / NCTC 11395 / H</strain>
    </source>
</reference>
<dbReference type="PANTHER" id="PTHR30349">
    <property type="entry name" value="PHAGE INTEGRASE-RELATED"/>
    <property type="match status" value="1"/>
</dbReference>
<keyword evidence="4 9" id="KW-0159">Chromosome partition</keyword>
<dbReference type="GO" id="GO:0006313">
    <property type="term" value="P:DNA transposition"/>
    <property type="evidence" value="ECO:0007669"/>
    <property type="project" value="UniProtKB-UniRule"/>
</dbReference>
<accession>I4B762</accession>
<dbReference type="EMBL" id="CP002959">
    <property type="protein sequence ID" value="AFM13119.1"/>
    <property type="molecule type" value="Genomic_DNA"/>
</dbReference>
<feature type="active site" description="O-(3'-phospho-DNA)-tyrosine intermediate" evidence="9">
    <location>
        <position position="280"/>
    </location>
</feature>
<evidence type="ECO:0000256" key="1">
    <source>
        <dbReference type="ARBA" id="ARBA00004496"/>
    </source>
</evidence>
<organism evidence="12 13">
    <name type="scientific">Turneriella parva (strain ATCC BAA-1111 / DSM 21527 / NCTC 11395 / H)</name>
    <name type="common">Leptospira parva</name>
    <dbReference type="NCBI Taxonomy" id="869212"/>
    <lineage>
        <taxon>Bacteria</taxon>
        <taxon>Pseudomonadati</taxon>
        <taxon>Spirochaetota</taxon>
        <taxon>Spirochaetia</taxon>
        <taxon>Leptospirales</taxon>
        <taxon>Leptospiraceae</taxon>
        <taxon>Turneriella</taxon>
    </lineage>
</organism>
<keyword evidence="7 9" id="KW-0233">DNA recombination</keyword>
<dbReference type="STRING" id="869212.Turpa_2477"/>
<comment type="subunit">
    <text evidence="9">Forms a cyclic heterotetrameric complex composed of two molecules of XerC and two molecules of XerD.</text>
</comment>
<keyword evidence="5 9" id="KW-0229">DNA integration</keyword>
<evidence type="ECO:0000256" key="5">
    <source>
        <dbReference type="ARBA" id="ARBA00022908"/>
    </source>
</evidence>
<evidence type="ECO:0000256" key="7">
    <source>
        <dbReference type="ARBA" id="ARBA00023172"/>
    </source>
</evidence>
<dbReference type="Pfam" id="PF02899">
    <property type="entry name" value="Phage_int_SAM_1"/>
    <property type="match status" value="1"/>
</dbReference>
<dbReference type="Pfam" id="PF00589">
    <property type="entry name" value="Phage_integrase"/>
    <property type="match status" value="1"/>
</dbReference>
<feature type="active site" evidence="9">
    <location>
        <position position="173"/>
    </location>
</feature>
<dbReference type="GO" id="GO:0009037">
    <property type="term" value="F:tyrosine-based site-specific recombinase activity"/>
    <property type="evidence" value="ECO:0007669"/>
    <property type="project" value="UniProtKB-UniRule"/>
</dbReference>
<dbReference type="PROSITE" id="PS51898">
    <property type="entry name" value="TYR_RECOMBINASE"/>
    <property type="match status" value="1"/>
</dbReference>
<dbReference type="CDD" id="cd00798">
    <property type="entry name" value="INT_XerDC_C"/>
    <property type="match status" value="1"/>
</dbReference>
<dbReference type="HAMAP" id="MF_01808">
    <property type="entry name" value="Recomb_XerC_XerD"/>
    <property type="match status" value="1"/>
</dbReference>
<dbReference type="InterPro" id="IPR011010">
    <property type="entry name" value="DNA_brk_join_enz"/>
</dbReference>
<dbReference type="KEGG" id="tpx:Turpa_2477"/>
<dbReference type="PROSITE" id="PS51900">
    <property type="entry name" value="CB"/>
    <property type="match status" value="1"/>
</dbReference>
<dbReference type="Gene3D" id="1.10.443.10">
    <property type="entry name" value="Intergrase catalytic core"/>
    <property type="match status" value="1"/>
</dbReference>
<dbReference type="GO" id="GO:0005737">
    <property type="term" value="C:cytoplasm"/>
    <property type="evidence" value="ECO:0007669"/>
    <property type="project" value="UniProtKB-SubCell"/>
</dbReference>
<evidence type="ECO:0000256" key="2">
    <source>
        <dbReference type="ARBA" id="ARBA00022490"/>
    </source>
</evidence>
<dbReference type="InterPro" id="IPR013762">
    <property type="entry name" value="Integrase-like_cat_sf"/>
</dbReference>
<feature type="domain" description="Core-binding (CB)" evidence="11">
    <location>
        <begin position="1"/>
        <end position="86"/>
    </location>
</feature>
<keyword evidence="3 9" id="KW-0132">Cell division</keyword>
<gene>
    <name evidence="9" type="primary">xerC</name>
    <name evidence="12" type="ordered locus">Turpa_2477</name>
</gene>
<keyword evidence="13" id="KW-1185">Reference proteome</keyword>
<comment type="similarity">
    <text evidence="9">Belongs to the 'phage' integrase family. XerC subfamily.</text>
</comment>
<feature type="domain" description="Tyr recombinase" evidence="10">
    <location>
        <begin position="107"/>
        <end position="293"/>
    </location>
</feature>
<evidence type="ECO:0000256" key="9">
    <source>
        <dbReference type="HAMAP-Rule" id="MF_01808"/>
    </source>
</evidence>
<dbReference type="InterPro" id="IPR023009">
    <property type="entry name" value="Tyrosine_recombinase_XerC/XerD"/>
</dbReference>
<evidence type="ECO:0000259" key="11">
    <source>
        <dbReference type="PROSITE" id="PS51900"/>
    </source>
</evidence>
<dbReference type="GO" id="GO:0051301">
    <property type="term" value="P:cell division"/>
    <property type="evidence" value="ECO:0007669"/>
    <property type="project" value="UniProtKB-KW"/>
</dbReference>
<dbReference type="AlphaFoldDB" id="I4B762"/>
<dbReference type="GO" id="GO:0007059">
    <property type="term" value="P:chromosome segregation"/>
    <property type="evidence" value="ECO:0007669"/>
    <property type="project" value="UniProtKB-UniRule"/>
</dbReference>
<dbReference type="InterPro" id="IPR010998">
    <property type="entry name" value="Integrase_recombinase_N"/>
</dbReference>
<feature type="active site" evidence="9">
    <location>
        <position position="245"/>
    </location>
</feature>
<dbReference type="InterPro" id="IPR002104">
    <property type="entry name" value="Integrase_catalytic"/>
</dbReference>
<evidence type="ECO:0000256" key="3">
    <source>
        <dbReference type="ARBA" id="ARBA00022618"/>
    </source>
</evidence>
<dbReference type="HOGENOM" id="CLU_027562_9_2_12"/>
<dbReference type="PANTHER" id="PTHR30349:SF41">
    <property type="entry name" value="INTEGRASE_RECOMBINASE PROTEIN MJ0367-RELATED"/>
    <property type="match status" value="1"/>
</dbReference>
<keyword evidence="2 9" id="KW-0963">Cytoplasm</keyword>
<dbReference type="NCBIfam" id="NF001399">
    <property type="entry name" value="PRK00283.1"/>
    <property type="match status" value="1"/>
</dbReference>
<dbReference type="RefSeq" id="WP_014803625.1">
    <property type="nucleotide sequence ID" value="NC_018020.1"/>
</dbReference>